<dbReference type="SUPFAM" id="SSF55729">
    <property type="entry name" value="Acyl-CoA N-acyltransferases (Nat)"/>
    <property type="match status" value="1"/>
</dbReference>
<dbReference type="RefSeq" id="WP_145081902.1">
    <property type="nucleotide sequence ID" value="NZ_DAMBUX010000019.1"/>
</dbReference>
<dbReference type="CDD" id="cd04301">
    <property type="entry name" value="NAT_SF"/>
    <property type="match status" value="1"/>
</dbReference>
<dbReference type="OrthoDB" id="9775804at2"/>
<sequence>MNISLYKAELKDAELIHVMKIKSFMPLLAKYQDFETSPANEPIEKIIAEIKQPYTNYYIIKKDGISVGGIRIVKMDNKHNRVSPVYVLPEYQGKGIAQKVFQMVEQIYCDVHVWELDTILQEQGNCYLYEKLGYERTGKTEIINSKMTLVYYEKHFLQI</sequence>
<protein>
    <submittedName>
        <fullName evidence="2">Acetyltransferase (GNAT) family protein</fullName>
    </submittedName>
</protein>
<name>A0A562JEX8_9FIRM</name>
<dbReference type="Gene3D" id="3.40.630.30">
    <property type="match status" value="1"/>
</dbReference>
<dbReference type="InterPro" id="IPR016181">
    <property type="entry name" value="Acyl_CoA_acyltransferase"/>
</dbReference>
<proteinExistence type="predicted"/>
<feature type="domain" description="N-acetyltransferase" evidence="1">
    <location>
        <begin position="14"/>
        <end position="158"/>
    </location>
</feature>
<accession>A0A562JEX8</accession>
<reference evidence="2 3" key="1">
    <citation type="submission" date="2019-07" db="EMBL/GenBank/DDBJ databases">
        <title>Genomic Encyclopedia of Type Strains, Phase I: the one thousand microbial genomes (KMG-I) project.</title>
        <authorList>
            <person name="Kyrpides N."/>
        </authorList>
    </citation>
    <scope>NUCLEOTIDE SEQUENCE [LARGE SCALE GENOMIC DNA]</scope>
    <source>
        <strain evidence="2 3">DSM 13558</strain>
    </source>
</reference>
<dbReference type="Pfam" id="PF00583">
    <property type="entry name" value="Acetyltransf_1"/>
    <property type="match status" value="1"/>
</dbReference>
<keyword evidence="2" id="KW-0808">Transferase</keyword>
<comment type="caution">
    <text evidence="2">The sequence shown here is derived from an EMBL/GenBank/DDBJ whole genome shotgun (WGS) entry which is preliminary data.</text>
</comment>
<evidence type="ECO:0000259" key="1">
    <source>
        <dbReference type="PROSITE" id="PS51186"/>
    </source>
</evidence>
<gene>
    <name evidence="2" type="ORF">LY60_01473</name>
</gene>
<keyword evidence="3" id="KW-1185">Reference proteome</keyword>
<organism evidence="2 3">
    <name type="scientific">Sedimentibacter saalensis</name>
    <dbReference type="NCBI Taxonomy" id="130788"/>
    <lineage>
        <taxon>Bacteria</taxon>
        <taxon>Bacillati</taxon>
        <taxon>Bacillota</taxon>
        <taxon>Tissierellia</taxon>
        <taxon>Sedimentibacter</taxon>
    </lineage>
</organism>
<dbReference type="GO" id="GO:0016747">
    <property type="term" value="F:acyltransferase activity, transferring groups other than amino-acyl groups"/>
    <property type="evidence" value="ECO:0007669"/>
    <property type="project" value="InterPro"/>
</dbReference>
<dbReference type="Proteomes" id="UP000315343">
    <property type="component" value="Unassembled WGS sequence"/>
</dbReference>
<dbReference type="PROSITE" id="PS51186">
    <property type="entry name" value="GNAT"/>
    <property type="match status" value="1"/>
</dbReference>
<dbReference type="InterPro" id="IPR000182">
    <property type="entry name" value="GNAT_dom"/>
</dbReference>
<evidence type="ECO:0000313" key="3">
    <source>
        <dbReference type="Proteomes" id="UP000315343"/>
    </source>
</evidence>
<evidence type="ECO:0000313" key="2">
    <source>
        <dbReference type="EMBL" id="TWH81718.1"/>
    </source>
</evidence>
<dbReference type="EMBL" id="VLKH01000003">
    <property type="protein sequence ID" value="TWH81718.1"/>
    <property type="molecule type" value="Genomic_DNA"/>
</dbReference>
<dbReference type="AlphaFoldDB" id="A0A562JEX8"/>